<comment type="caution">
    <text evidence="16">The sequence shown here is derived from an EMBL/GenBank/DDBJ whole genome shotgun (WGS) entry which is preliminary data.</text>
</comment>
<evidence type="ECO:0000256" key="14">
    <source>
        <dbReference type="SAM" id="MobiDB-lite"/>
    </source>
</evidence>
<feature type="region of interest" description="Disordered" evidence="14">
    <location>
        <begin position="775"/>
        <end position="901"/>
    </location>
</feature>
<feature type="compositionally biased region" description="Basic and acidic residues" evidence="14">
    <location>
        <begin position="845"/>
        <end position="862"/>
    </location>
</feature>
<keyword evidence="8" id="KW-0249">Electron transport</keyword>
<dbReference type="InterPro" id="IPR049398">
    <property type="entry name" value="ETF-QO/FixC_UQ-bd"/>
</dbReference>
<dbReference type="Pfam" id="PF13450">
    <property type="entry name" value="NAD_binding_8"/>
    <property type="match status" value="1"/>
</dbReference>
<keyword evidence="10" id="KW-0408">Iron</keyword>
<dbReference type="SUPFAM" id="SSF54928">
    <property type="entry name" value="RNA-binding domain, RBD"/>
    <property type="match status" value="1"/>
</dbReference>
<feature type="domain" description="RRM" evidence="15">
    <location>
        <begin position="604"/>
        <end position="682"/>
    </location>
</feature>
<dbReference type="Pfam" id="PF21162">
    <property type="entry name" value="ETFQO_UQ-bd"/>
    <property type="match status" value="1"/>
</dbReference>
<organism evidence="16 17">
    <name type="scientific">Aspergillus lucknowensis</name>
    <dbReference type="NCBI Taxonomy" id="176173"/>
    <lineage>
        <taxon>Eukaryota</taxon>
        <taxon>Fungi</taxon>
        <taxon>Dikarya</taxon>
        <taxon>Ascomycota</taxon>
        <taxon>Pezizomycotina</taxon>
        <taxon>Eurotiomycetes</taxon>
        <taxon>Eurotiomycetidae</taxon>
        <taxon>Eurotiales</taxon>
        <taxon>Aspergillaceae</taxon>
        <taxon>Aspergillus</taxon>
        <taxon>Aspergillus subgen. Nidulantes</taxon>
    </lineage>
</organism>
<keyword evidence="13" id="KW-0694">RNA-binding</keyword>
<evidence type="ECO:0000256" key="10">
    <source>
        <dbReference type="ARBA" id="ARBA00023004"/>
    </source>
</evidence>
<feature type="compositionally biased region" description="Basic and acidic residues" evidence="14">
    <location>
        <begin position="819"/>
        <end position="833"/>
    </location>
</feature>
<dbReference type="Pfam" id="PF00076">
    <property type="entry name" value="RRM_1"/>
    <property type="match status" value="2"/>
</dbReference>
<evidence type="ECO:0000313" key="16">
    <source>
        <dbReference type="EMBL" id="KAL2868325.1"/>
    </source>
</evidence>
<dbReference type="InterPro" id="IPR040156">
    <property type="entry name" value="ETF-QO"/>
</dbReference>
<keyword evidence="7" id="KW-0274">FAD</keyword>
<dbReference type="Gene3D" id="3.30.9.90">
    <property type="match status" value="1"/>
</dbReference>
<proteinExistence type="predicted"/>
<evidence type="ECO:0000256" key="5">
    <source>
        <dbReference type="ARBA" id="ARBA00022630"/>
    </source>
</evidence>
<dbReference type="PROSITE" id="PS50102">
    <property type="entry name" value="RRM"/>
    <property type="match status" value="2"/>
</dbReference>
<keyword evidence="6" id="KW-0479">Metal-binding</keyword>
<dbReference type="SUPFAM" id="SSF54373">
    <property type="entry name" value="FAD-linked reductases, C-terminal domain"/>
    <property type="match status" value="1"/>
</dbReference>
<feature type="compositionally biased region" description="Basic and acidic residues" evidence="14">
    <location>
        <begin position="780"/>
        <end position="790"/>
    </location>
</feature>
<dbReference type="CDD" id="cd12339">
    <property type="entry name" value="RRM2_SRSF1_4_like"/>
    <property type="match status" value="1"/>
</dbReference>
<dbReference type="SUPFAM" id="SSF51905">
    <property type="entry name" value="FAD/NAD(P)-binding domain"/>
    <property type="match status" value="1"/>
</dbReference>
<keyword evidence="4" id="KW-0813">Transport</keyword>
<evidence type="ECO:0000256" key="3">
    <source>
        <dbReference type="ARBA" id="ARBA00012696"/>
    </source>
</evidence>
<dbReference type="PANTHER" id="PTHR10617">
    <property type="entry name" value="ELECTRON TRANSFER FLAVOPROTEIN-UBIQUINONE OXIDOREDUCTASE"/>
    <property type="match status" value="1"/>
</dbReference>
<keyword evidence="11" id="KW-0411">Iron-sulfur</keyword>
<dbReference type="EMBL" id="JBFXLQ010000014">
    <property type="protein sequence ID" value="KAL2868325.1"/>
    <property type="molecule type" value="Genomic_DNA"/>
</dbReference>
<dbReference type="GeneID" id="98147798"/>
<dbReference type="Gene3D" id="3.30.70.20">
    <property type="match status" value="1"/>
</dbReference>
<dbReference type="SMART" id="SM00360">
    <property type="entry name" value="RRM"/>
    <property type="match status" value="2"/>
</dbReference>
<keyword evidence="5" id="KW-0285">Flavoprotein</keyword>
<dbReference type="Proteomes" id="UP001610432">
    <property type="component" value="Unassembled WGS sequence"/>
</dbReference>
<evidence type="ECO:0000313" key="17">
    <source>
        <dbReference type="Proteomes" id="UP001610432"/>
    </source>
</evidence>
<comment type="cofactor">
    <cofactor evidence="1">
        <name>[4Fe-4S] cluster</name>
        <dbReference type="ChEBI" id="CHEBI:49883"/>
    </cofactor>
</comment>
<gene>
    <name evidence="16" type="ORF">BJX67DRAFT_380134</name>
</gene>
<evidence type="ECO:0000256" key="8">
    <source>
        <dbReference type="ARBA" id="ARBA00022982"/>
    </source>
</evidence>
<dbReference type="InterPro" id="IPR036188">
    <property type="entry name" value="FAD/NAD-bd_sf"/>
</dbReference>
<evidence type="ECO:0000256" key="12">
    <source>
        <dbReference type="ARBA" id="ARBA00023075"/>
    </source>
</evidence>
<evidence type="ECO:0000256" key="2">
    <source>
        <dbReference type="ARBA" id="ARBA00001974"/>
    </source>
</evidence>
<feature type="compositionally biased region" description="Pro residues" evidence="14">
    <location>
        <begin position="863"/>
        <end position="887"/>
    </location>
</feature>
<dbReference type="EC" id="1.5.5.1" evidence="3"/>
<name>A0ABR4LUV0_9EURO</name>
<sequence length="901" mass="101139">MASRGVVLRLLRREIVQAGPSRLSRSSSTLCSASRCAVTASSKRTTLRCSALPTLGQSRAFSQTISRNLTDEDGHFDPRQAERESDEVDVCIVGGGPAGLAAAIRLKQLANENGNEEFRVILLEKASELGAHVLSGNVLEPSAMNELLPDWLSQDNPSRFENATPAKADRMRFLTQNSSIPIPSPPQMNNHGNYIISLNELTKWLGERAEELGVEIYPGFAASDIVYNSDGSVLGVATNDLGVARDGKAKDTFERGMEFHARVTLLGEGCHGSLTKQVTKKFDLRRDSQPQTYGIGLKEVWEIQPEKFRSGEITHSMGYPLPTDTYGGAWMYHFGENMVSIGLVVGLDYPNPWLSPYGEFQKLKHHPLFREVLEGGKCISYGARALNEGGFQSIPKCAFPGGALIGDSAGFLNVPKIKGTHTAMRSAMLAAESTFAALQNDTGGTVFLFNYEDALRKSSIWKELYAVRNMRPSFATPLGIYGGILYSGLEAYVLRGRTPWTLKHHGTDAAATKAASECKKIEYPKPDGKISFDILTSVSRTGTNHEEDQPVHLQVADWDKHAEIAWPKYQGVENRFCPAGVYEYVEDPTKPLGVRFQINAQNPPELTIYAVPPLAPCLHSVTKQDIEEHFSTHGTGKITEIKLMNGFGFIEYEDAMDARDIVPAFHGSEFKGERLTVQFARGPRRKENFPAPTDRPNVPRPRRTIFRMLISGLPETSWQDLKDFARQSGLDVVYSETGREPGRGFVEFETANDLKTAVEKLDNREFKGSRVTCVPDIQPYDDRSYRDPYRSRSPRRGYPPMDEYDRRYSVPRSYSPRGHFRERSPIPMRREYYGDGYGRRTPPRPRMEDYPPPRRPYDDPYDVRPPPPPRYDDPYAPPRPYGRPRSPPRAEYAAYERPRYW</sequence>
<keyword evidence="17" id="KW-1185">Reference proteome</keyword>
<reference evidence="16 17" key="1">
    <citation type="submission" date="2024-07" db="EMBL/GenBank/DDBJ databases">
        <title>Section-level genome sequencing and comparative genomics of Aspergillus sections Usti and Cavernicolus.</title>
        <authorList>
            <consortium name="Lawrence Berkeley National Laboratory"/>
            <person name="Nybo J.L."/>
            <person name="Vesth T.C."/>
            <person name="Theobald S."/>
            <person name="Frisvad J.C."/>
            <person name="Larsen T.O."/>
            <person name="Kjaerboelling I."/>
            <person name="Rothschild-Mancinelli K."/>
            <person name="Lyhne E.K."/>
            <person name="Kogle M.E."/>
            <person name="Barry K."/>
            <person name="Clum A."/>
            <person name="Na H."/>
            <person name="Ledsgaard L."/>
            <person name="Lin J."/>
            <person name="Lipzen A."/>
            <person name="Kuo A."/>
            <person name="Riley R."/>
            <person name="Mondo S."/>
            <person name="Labutti K."/>
            <person name="Haridas S."/>
            <person name="Pangalinan J."/>
            <person name="Salamov A.A."/>
            <person name="Simmons B.A."/>
            <person name="Magnuson J.K."/>
            <person name="Chen J."/>
            <person name="Drula E."/>
            <person name="Henrissat B."/>
            <person name="Wiebenga A."/>
            <person name="Lubbers R.J."/>
            <person name="Gomes A.C."/>
            <person name="Macurrencykelacurrency M.R."/>
            <person name="Stajich J."/>
            <person name="Grigoriev I.V."/>
            <person name="Mortensen U.H."/>
            <person name="De Vries R.P."/>
            <person name="Baker S.E."/>
            <person name="Andersen M.R."/>
        </authorList>
    </citation>
    <scope>NUCLEOTIDE SEQUENCE [LARGE SCALE GENOMIC DNA]</scope>
    <source>
        <strain evidence="16 17">CBS 449.75</strain>
    </source>
</reference>
<keyword evidence="12" id="KW-0830">Ubiquinone</keyword>
<dbReference type="InterPro" id="IPR012677">
    <property type="entry name" value="Nucleotide-bd_a/b_plait_sf"/>
</dbReference>
<evidence type="ECO:0000259" key="15">
    <source>
        <dbReference type="PROSITE" id="PS50102"/>
    </source>
</evidence>
<evidence type="ECO:0000256" key="13">
    <source>
        <dbReference type="PROSITE-ProRule" id="PRU00176"/>
    </source>
</evidence>
<feature type="domain" description="RRM" evidence="15">
    <location>
        <begin position="706"/>
        <end position="771"/>
    </location>
</feature>
<dbReference type="SUPFAM" id="SSF54862">
    <property type="entry name" value="4Fe-4S ferredoxins"/>
    <property type="match status" value="1"/>
</dbReference>
<evidence type="ECO:0000256" key="11">
    <source>
        <dbReference type="ARBA" id="ARBA00023014"/>
    </source>
</evidence>
<evidence type="ECO:0000256" key="7">
    <source>
        <dbReference type="ARBA" id="ARBA00022827"/>
    </source>
</evidence>
<protein>
    <recommendedName>
        <fullName evidence="3">electron-transferring-flavoprotein dehydrogenase</fullName>
        <ecNumber evidence="3">1.5.5.1</ecNumber>
    </recommendedName>
</protein>
<evidence type="ECO:0000256" key="9">
    <source>
        <dbReference type="ARBA" id="ARBA00023002"/>
    </source>
</evidence>
<accession>A0ABR4LUV0</accession>
<dbReference type="InterPro" id="IPR000504">
    <property type="entry name" value="RRM_dom"/>
</dbReference>
<dbReference type="InterPro" id="IPR007859">
    <property type="entry name" value="ETF-QO/FixX_C"/>
</dbReference>
<dbReference type="Pfam" id="PF05187">
    <property type="entry name" value="Fer4_ETF_QO"/>
    <property type="match status" value="1"/>
</dbReference>
<evidence type="ECO:0000256" key="4">
    <source>
        <dbReference type="ARBA" id="ARBA00022448"/>
    </source>
</evidence>
<dbReference type="InterPro" id="IPR035979">
    <property type="entry name" value="RBD_domain_sf"/>
</dbReference>
<evidence type="ECO:0000256" key="6">
    <source>
        <dbReference type="ARBA" id="ARBA00022723"/>
    </source>
</evidence>
<evidence type="ECO:0000256" key="1">
    <source>
        <dbReference type="ARBA" id="ARBA00001966"/>
    </source>
</evidence>
<dbReference type="Gene3D" id="3.50.50.60">
    <property type="entry name" value="FAD/NAD(P)-binding domain"/>
    <property type="match status" value="1"/>
</dbReference>
<comment type="cofactor">
    <cofactor evidence="2">
        <name>FAD</name>
        <dbReference type="ChEBI" id="CHEBI:57692"/>
    </cofactor>
</comment>
<dbReference type="PANTHER" id="PTHR10617:SF107">
    <property type="entry name" value="ELECTRON TRANSFER FLAVOPROTEIN-UBIQUINONE OXIDOREDUCTASE, MITOCHONDRIAL"/>
    <property type="match status" value="1"/>
</dbReference>
<dbReference type="Gene3D" id="3.30.70.330">
    <property type="match status" value="1"/>
</dbReference>
<keyword evidence="9" id="KW-0560">Oxidoreductase</keyword>
<dbReference type="RefSeq" id="XP_070887304.1">
    <property type="nucleotide sequence ID" value="XM_071032726.1"/>
</dbReference>